<evidence type="ECO:0000313" key="1">
    <source>
        <dbReference type="EnsemblMetazoa" id="PPA37716.1"/>
    </source>
</evidence>
<reference evidence="1" key="2">
    <citation type="submission" date="2022-06" db="UniProtKB">
        <authorList>
            <consortium name="EnsemblMetazoa"/>
        </authorList>
    </citation>
    <scope>IDENTIFICATION</scope>
    <source>
        <strain evidence="1">PS312</strain>
    </source>
</reference>
<evidence type="ECO:0000313" key="2">
    <source>
        <dbReference type="Proteomes" id="UP000005239"/>
    </source>
</evidence>
<dbReference type="Proteomes" id="UP000005239">
    <property type="component" value="Unassembled WGS sequence"/>
</dbReference>
<accession>A0A2A6CSY9</accession>
<keyword evidence="2" id="KW-1185">Reference proteome</keyword>
<gene>
    <name evidence="1" type="primary">WBGene00276085</name>
</gene>
<sequence>MKGLLISFLLLLSSIISVSSQDTVYSLEDIVVGPRLRRNALFFSKLHRKSRWAPDEGETMGVKRYVIAPLVGAYY</sequence>
<reference evidence="2" key="1">
    <citation type="journal article" date="2008" name="Nat. Genet.">
        <title>The Pristionchus pacificus genome provides a unique perspective on nematode lifestyle and parasitism.</title>
        <authorList>
            <person name="Dieterich C."/>
            <person name="Clifton S.W."/>
            <person name="Schuster L.N."/>
            <person name="Chinwalla A."/>
            <person name="Delehaunty K."/>
            <person name="Dinkelacker I."/>
            <person name="Fulton L."/>
            <person name="Fulton R."/>
            <person name="Godfrey J."/>
            <person name="Minx P."/>
            <person name="Mitreva M."/>
            <person name="Roeseler W."/>
            <person name="Tian H."/>
            <person name="Witte H."/>
            <person name="Yang S.P."/>
            <person name="Wilson R.K."/>
            <person name="Sommer R.J."/>
        </authorList>
    </citation>
    <scope>NUCLEOTIDE SEQUENCE [LARGE SCALE GENOMIC DNA]</scope>
    <source>
        <strain evidence="2">PS312</strain>
    </source>
</reference>
<dbReference type="AlphaFoldDB" id="A0A2A6CSY9"/>
<dbReference type="EnsemblMetazoa" id="PPA37716.1">
    <property type="protein sequence ID" value="PPA37716.1"/>
    <property type="gene ID" value="WBGene00276085"/>
</dbReference>
<proteinExistence type="predicted"/>
<organism evidence="1 2">
    <name type="scientific">Pristionchus pacificus</name>
    <name type="common">Parasitic nematode worm</name>
    <dbReference type="NCBI Taxonomy" id="54126"/>
    <lineage>
        <taxon>Eukaryota</taxon>
        <taxon>Metazoa</taxon>
        <taxon>Ecdysozoa</taxon>
        <taxon>Nematoda</taxon>
        <taxon>Chromadorea</taxon>
        <taxon>Rhabditida</taxon>
        <taxon>Rhabditina</taxon>
        <taxon>Diplogasteromorpha</taxon>
        <taxon>Diplogasteroidea</taxon>
        <taxon>Neodiplogasteridae</taxon>
        <taxon>Pristionchus</taxon>
    </lineage>
</organism>
<name>A0A2A6CSY9_PRIPA</name>
<accession>A0A8R1YTK9</accession>
<protein>
    <submittedName>
        <fullName evidence="1">Uncharacterized protein</fullName>
    </submittedName>
</protein>